<name>A0ABX8H315_9BACT</name>
<feature type="domain" description="3-keto-alpha-glucoside-1,2-lyase/3-keto-2-hydroxy-glucal hydratase" evidence="1">
    <location>
        <begin position="25"/>
        <end position="238"/>
    </location>
</feature>
<protein>
    <submittedName>
        <fullName evidence="2">DUF1080 domain-containing protein</fullName>
    </submittedName>
</protein>
<evidence type="ECO:0000259" key="1">
    <source>
        <dbReference type="Pfam" id="PF06439"/>
    </source>
</evidence>
<proteinExistence type="predicted"/>
<sequence length="241" mass="27337">MTNFICKLFLLLIITSCTYQEHQKKSLFNGETFEGWEGNNGVFRIENGAIIGGSLDKPLKKTHYLNTAKKYANFKLNLKVKIIDQDSSANAGISFRASRIPNSPHVAAYQADLGYGRAKGMFNFSGEKVKPKNMNQRYPLWGTLVDECREDHFRYPKPKLFPIIFLDVPERELVENTINYGGWNDIEVMANGGEIRIRLNGVETANFIETADVAKEGYICLQAHHGAPFEVHYKDILITEL</sequence>
<keyword evidence="3" id="KW-1185">Reference proteome</keyword>
<evidence type="ECO:0000313" key="3">
    <source>
        <dbReference type="Proteomes" id="UP000682802"/>
    </source>
</evidence>
<dbReference type="Gene3D" id="2.60.120.560">
    <property type="entry name" value="Exo-inulinase, domain 1"/>
    <property type="match status" value="1"/>
</dbReference>
<dbReference type="EMBL" id="CP076129">
    <property type="protein sequence ID" value="QWG10300.1"/>
    <property type="molecule type" value="Genomic_DNA"/>
</dbReference>
<evidence type="ECO:0000313" key="2">
    <source>
        <dbReference type="EMBL" id="QWG10300.1"/>
    </source>
</evidence>
<dbReference type="Proteomes" id="UP000682802">
    <property type="component" value="Chromosome 2"/>
</dbReference>
<dbReference type="RefSeq" id="WP_144075906.1">
    <property type="nucleotide sequence ID" value="NZ_CP076129.1"/>
</dbReference>
<accession>A0ABX8H315</accession>
<organism evidence="2 3">
    <name type="scientific">Flammeovirga kamogawensis</name>
    <dbReference type="NCBI Taxonomy" id="373891"/>
    <lineage>
        <taxon>Bacteria</taxon>
        <taxon>Pseudomonadati</taxon>
        <taxon>Bacteroidota</taxon>
        <taxon>Cytophagia</taxon>
        <taxon>Cytophagales</taxon>
        <taxon>Flammeovirgaceae</taxon>
        <taxon>Flammeovirga</taxon>
    </lineage>
</organism>
<reference evidence="2 3" key="1">
    <citation type="submission" date="2021-05" db="EMBL/GenBank/DDBJ databases">
        <title>Comparative genomic studies on the polysaccharide-degrading batcterial strains of the Flammeovirga genus.</title>
        <authorList>
            <person name="Zewei F."/>
            <person name="Zheng Z."/>
            <person name="Yu L."/>
            <person name="Ruyue G."/>
            <person name="Yanhong M."/>
            <person name="Yuanyuan C."/>
            <person name="Jingyan G."/>
            <person name="Wenjun H."/>
        </authorList>
    </citation>
    <scope>NUCLEOTIDE SEQUENCE [LARGE SCALE GENOMIC DNA]</scope>
    <source>
        <strain evidence="2 3">YS10</strain>
    </source>
</reference>
<dbReference type="InterPro" id="IPR010496">
    <property type="entry name" value="AL/BT2_dom"/>
</dbReference>
<dbReference type="Pfam" id="PF06439">
    <property type="entry name" value="3keto-disac_hyd"/>
    <property type="match status" value="1"/>
</dbReference>
<gene>
    <name evidence="2" type="ORF">KM029_21695</name>
</gene>